<evidence type="ECO:0000313" key="3">
    <source>
        <dbReference type="Proteomes" id="UP001644719"/>
    </source>
</evidence>
<keyword evidence="3" id="KW-1185">Reference proteome</keyword>
<comment type="caution">
    <text evidence="2">The sequence shown here is derived from an EMBL/GenBank/DDBJ whole genome shotgun (WGS) entry which is preliminary data.</text>
</comment>
<feature type="compositionally biased region" description="Acidic residues" evidence="1">
    <location>
        <begin position="56"/>
        <end position="66"/>
    </location>
</feature>
<dbReference type="Proteomes" id="UP001644719">
    <property type="component" value="Unassembled WGS sequence"/>
</dbReference>
<feature type="region of interest" description="Disordered" evidence="1">
    <location>
        <begin position="52"/>
        <end position="90"/>
    </location>
</feature>
<name>A0ABX2H283_9FIRM</name>
<dbReference type="RefSeq" id="WP_173769237.1">
    <property type="nucleotide sequence ID" value="NZ_JAAITS010000004.1"/>
</dbReference>
<evidence type="ECO:0000313" key="2">
    <source>
        <dbReference type="EMBL" id="NSG84245.1"/>
    </source>
</evidence>
<feature type="compositionally biased region" description="Basic and acidic residues" evidence="1">
    <location>
        <begin position="74"/>
        <end position="90"/>
    </location>
</feature>
<proteinExistence type="predicted"/>
<protein>
    <submittedName>
        <fullName evidence="2">Uncharacterized protein</fullName>
    </submittedName>
</protein>
<evidence type="ECO:0000256" key="1">
    <source>
        <dbReference type="SAM" id="MobiDB-lite"/>
    </source>
</evidence>
<accession>A0ABX2H283</accession>
<organism evidence="2 3">
    <name type="scientific">Blautia faecis</name>
    <dbReference type="NCBI Taxonomy" id="871665"/>
    <lineage>
        <taxon>Bacteria</taxon>
        <taxon>Bacillati</taxon>
        <taxon>Bacillota</taxon>
        <taxon>Clostridia</taxon>
        <taxon>Lachnospirales</taxon>
        <taxon>Lachnospiraceae</taxon>
        <taxon>Blautia</taxon>
    </lineage>
</organism>
<dbReference type="EMBL" id="JAAITS010000004">
    <property type="protein sequence ID" value="NSG84245.1"/>
    <property type="molecule type" value="Genomic_DNA"/>
</dbReference>
<sequence>MKNTMLAINFWNESATPETKKEFMEAIDHENALMSIQLVDSQIEALQKKINNANSEDSDATEEEKEALEQQMESLKKTKSELEEKSADTESTHDIVVNIMSEKNENHFGNDSDTVRTILRVLASWDNSKLIKYAIIPAFQSPDLYNALEAIHVNSTAGEDGELILTDEVKSAYKQASQELERIIKVTFSLPFETPYTTKTRVKLTAEDKKLLNDCYIKGFSNKFDQDDETGRVTFKKRQLNKLVKERKNKKTGKVEYDYSGLATTILNIVIKHYFA</sequence>
<reference evidence="2 3" key="1">
    <citation type="journal article" date="2020" name="Cell Host Microbe">
        <title>Functional and Genomic Variation between Human-Derived Isolates of Lachnospiraceae Reveals Inter- and Intra-Species Diversity.</title>
        <authorList>
            <person name="Sorbara M.T."/>
            <person name="Littmann E.R."/>
            <person name="Fontana E."/>
            <person name="Moody T.U."/>
            <person name="Kohout C.E."/>
            <person name="Gjonbalaj M."/>
            <person name="Eaton V."/>
            <person name="Seok R."/>
            <person name="Leiner I.M."/>
            <person name="Pamer E.G."/>
        </authorList>
    </citation>
    <scope>NUCLEOTIDE SEQUENCE [LARGE SCALE GENOMIC DNA]</scope>
    <source>
        <strain evidence="2 3">MSK.17.74</strain>
    </source>
</reference>
<gene>
    <name evidence="2" type="ORF">G5B17_02045</name>
</gene>